<dbReference type="Proteomes" id="UP000196655">
    <property type="component" value="Unassembled WGS sequence"/>
</dbReference>
<evidence type="ECO:0000313" key="3">
    <source>
        <dbReference type="Proteomes" id="UP000196655"/>
    </source>
</evidence>
<dbReference type="OrthoDB" id="7296822at2"/>
<reference evidence="3" key="1">
    <citation type="submission" date="2017-05" db="EMBL/GenBank/DDBJ databases">
        <authorList>
            <person name="Macchi M."/>
            <person name="Festa S."/>
            <person name="Coppotelli B.M."/>
            <person name="Morelli I.S."/>
        </authorList>
    </citation>
    <scope>NUCLEOTIDE SEQUENCE [LARGE SCALE GENOMIC DNA]</scope>
    <source>
        <strain evidence="3">I</strain>
    </source>
</reference>
<sequence>MALGPDDWEVPVRAQPDPDDYAYDLDRALDAVVGLTARVPVDAYTAGTLGTERAGNGVVIRDDGIVLTIGYLITEAEEVWLTTNNGRVVPGHVLGYDQGTGLGLVQALGPLGVRALKPGYRRDASPGTEVVIAGAGGRRRSLAGRIVARQEFAGYWEYVLDDAIFTAPAHPHWGGTAVIGPGGHLLGIGSLQIQHQAEDGRVLPLNMVVPIDLLQPIFDDLSTLGRVDTPPRPWLGLFATEDEGRVVVVGFAGNGPARRAGLREGDAVLAVDGEAVSDLAGFFRAVWALGEAGVEVPLTLDREGDVFDVGIRSADRARSLKSAKLH</sequence>
<dbReference type="GO" id="GO:0004252">
    <property type="term" value="F:serine-type endopeptidase activity"/>
    <property type="evidence" value="ECO:0007669"/>
    <property type="project" value="InterPro"/>
</dbReference>
<dbReference type="Gene3D" id="2.40.10.120">
    <property type="match status" value="1"/>
</dbReference>
<evidence type="ECO:0000259" key="1">
    <source>
        <dbReference type="PROSITE" id="PS50106"/>
    </source>
</evidence>
<gene>
    <name evidence="2" type="ORF">BWR60_35800</name>
</gene>
<dbReference type="GO" id="GO:0006508">
    <property type="term" value="P:proteolysis"/>
    <property type="evidence" value="ECO:0007669"/>
    <property type="project" value="InterPro"/>
</dbReference>
<dbReference type="Gene3D" id="2.30.42.10">
    <property type="match status" value="1"/>
</dbReference>
<organism evidence="2 3">
    <name type="scientific">Inquilinus limosus</name>
    <dbReference type="NCBI Taxonomy" id="171674"/>
    <lineage>
        <taxon>Bacteria</taxon>
        <taxon>Pseudomonadati</taxon>
        <taxon>Pseudomonadota</taxon>
        <taxon>Alphaproteobacteria</taxon>
        <taxon>Rhodospirillales</taxon>
        <taxon>Rhodospirillaceae</taxon>
        <taxon>Inquilinus</taxon>
    </lineage>
</organism>
<dbReference type="SUPFAM" id="SSF50156">
    <property type="entry name" value="PDZ domain-like"/>
    <property type="match status" value="1"/>
</dbReference>
<evidence type="ECO:0000313" key="2">
    <source>
        <dbReference type="EMBL" id="OWJ55870.1"/>
    </source>
</evidence>
<dbReference type="STRING" id="1122125.GCA_000423185_04072"/>
<dbReference type="SMART" id="SM00228">
    <property type="entry name" value="PDZ"/>
    <property type="match status" value="1"/>
</dbReference>
<name>A0A211YS88_9PROT</name>
<protein>
    <submittedName>
        <fullName evidence="2">Signal protein PDZ</fullName>
    </submittedName>
</protein>
<dbReference type="InterPro" id="IPR036034">
    <property type="entry name" value="PDZ_sf"/>
</dbReference>
<dbReference type="Pfam" id="PF13365">
    <property type="entry name" value="Trypsin_2"/>
    <property type="match status" value="1"/>
</dbReference>
<dbReference type="SUPFAM" id="SSF50494">
    <property type="entry name" value="Trypsin-like serine proteases"/>
    <property type="match status" value="1"/>
</dbReference>
<feature type="domain" description="PDZ" evidence="1">
    <location>
        <begin position="221"/>
        <end position="304"/>
    </location>
</feature>
<keyword evidence="3" id="KW-1185">Reference proteome</keyword>
<dbReference type="RefSeq" id="WP_088158103.1">
    <property type="nucleotide sequence ID" value="NZ_NHON01000199.1"/>
</dbReference>
<dbReference type="Pfam" id="PF13180">
    <property type="entry name" value="PDZ_2"/>
    <property type="match status" value="1"/>
</dbReference>
<dbReference type="EMBL" id="NHON01000199">
    <property type="protein sequence ID" value="OWJ55870.1"/>
    <property type="molecule type" value="Genomic_DNA"/>
</dbReference>
<comment type="caution">
    <text evidence="2">The sequence shown here is derived from an EMBL/GenBank/DDBJ whole genome shotgun (WGS) entry which is preliminary data.</text>
</comment>
<dbReference type="AlphaFoldDB" id="A0A211YS88"/>
<dbReference type="PROSITE" id="PS50106">
    <property type="entry name" value="PDZ"/>
    <property type="match status" value="1"/>
</dbReference>
<accession>A0A211YS88</accession>
<proteinExistence type="predicted"/>
<dbReference type="InterPro" id="IPR009003">
    <property type="entry name" value="Peptidase_S1_PA"/>
</dbReference>
<dbReference type="InterPro" id="IPR001940">
    <property type="entry name" value="Peptidase_S1C"/>
</dbReference>
<dbReference type="PRINTS" id="PR00834">
    <property type="entry name" value="PROTEASES2C"/>
</dbReference>
<dbReference type="InterPro" id="IPR001478">
    <property type="entry name" value="PDZ"/>
</dbReference>